<feature type="binding site" evidence="8">
    <location>
        <position position="52"/>
    </location>
    <ligand>
        <name>FAD</name>
        <dbReference type="ChEBI" id="CHEBI:57692"/>
    </ligand>
</feature>
<evidence type="ECO:0000256" key="2">
    <source>
        <dbReference type="ARBA" id="ARBA00022630"/>
    </source>
</evidence>
<feature type="disulfide bond" description="Redox-active" evidence="9">
    <location>
        <begin position="43"/>
        <end position="48"/>
    </location>
</feature>
<comment type="similarity">
    <text evidence="1 10">Belongs to the class-I pyridine nucleotide-disulfide oxidoreductase family.</text>
</comment>
<dbReference type="InterPro" id="IPR036188">
    <property type="entry name" value="FAD/NAD-bd_sf"/>
</dbReference>
<dbReference type="GO" id="GO:0004362">
    <property type="term" value="F:glutathione-disulfide reductase (NADPH) activity"/>
    <property type="evidence" value="ECO:0007669"/>
    <property type="project" value="TreeGrafter"/>
</dbReference>
<evidence type="ECO:0000256" key="7">
    <source>
        <dbReference type="PIRSR" id="PIRSR000350-2"/>
    </source>
</evidence>
<dbReference type="InterPro" id="IPR001100">
    <property type="entry name" value="Pyr_nuc-diS_OxRdtase"/>
</dbReference>
<dbReference type="PROSITE" id="PS00076">
    <property type="entry name" value="PYRIDINE_REDOX_1"/>
    <property type="match status" value="1"/>
</dbReference>
<dbReference type="GO" id="GO:0034599">
    <property type="term" value="P:cellular response to oxidative stress"/>
    <property type="evidence" value="ECO:0007669"/>
    <property type="project" value="TreeGrafter"/>
</dbReference>
<dbReference type="AlphaFoldDB" id="A0A4R6AAE0"/>
<sequence length="494" mass="53259">MTDFDYDLFVIGGGSGGVRAARTASQAGARVALAEESRMGGTCVIRGCVPKKLMVFASGFPEQIEDARAYGWDAGIGSFDWPSFRKQLHVELDRLEQVYCSVLDKFGVERFDQRARLTGPHEIELADGTRKSAKHILVAVGGHPVRPPFANAELGLVSNDMFLLEELPRRMLIVGGGYIGCEFACMMAGMGVDVTMYLRGGQILNGFDEECRGLVAEMMRAQGIDIHTGTTIVEMDRADAEDHMPRGAGSDAAMGTPAEFNPHPDDHLGGNPKSDTARQAGCPVWVKSTNGREDTFDHVLFATGRAPSTKDMGLEEIGVELGRRGEIVVDEYSQSTVPSVYAIGDVTGRVELTPVAIREAMAFTRTVFMGEKTPVDYDTIPSAVFTRPELGTVGLTEEQAQERGGIDVYCTSFRPMKQSFAGRSGRTLMKLVVDKETQVILGAHIVAPEAAEMIQLVGIAVKAGLTKQQLDATCAVHPTSSEELVTMSAPSRSG</sequence>
<evidence type="ECO:0000256" key="5">
    <source>
        <dbReference type="ARBA" id="ARBA00023157"/>
    </source>
</evidence>
<dbReference type="PRINTS" id="PR00368">
    <property type="entry name" value="FADPNR"/>
</dbReference>
<comment type="cofactor">
    <cofactor evidence="8">
        <name>FAD</name>
        <dbReference type="ChEBI" id="CHEBI:57692"/>
    </cofactor>
    <text evidence="8">Binds 1 FAD per subunit.</text>
</comment>
<evidence type="ECO:0000256" key="10">
    <source>
        <dbReference type="RuleBase" id="RU003691"/>
    </source>
</evidence>
<dbReference type="PANTHER" id="PTHR42737:SF2">
    <property type="entry name" value="GLUTATHIONE REDUCTASE"/>
    <property type="match status" value="1"/>
</dbReference>
<dbReference type="Proteomes" id="UP000295701">
    <property type="component" value="Unassembled WGS sequence"/>
</dbReference>
<keyword evidence="6 10" id="KW-0676">Redox-active center</keyword>
<dbReference type="PIRSF" id="PIRSF000350">
    <property type="entry name" value="Mercury_reductase_MerA"/>
    <property type="match status" value="1"/>
</dbReference>
<evidence type="ECO:0000256" key="6">
    <source>
        <dbReference type="ARBA" id="ARBA00023284"/>
    </source>
</evidence>
<dbReference type="GO" id="GO:0045454">
    <property type="term" value="P:cell redox homeostasis"/>
    <property type="evidence" value="ECO:0007669"/>
    <property type="project" value="InterPro"/>
</dbReference>
<evidence type="ECO:0000256" key="9">
    <source>
        <dbReference type="PIRSR" id="PIRSR000350-4"/>
    </source>
</evidence>
<gene>
    <name evidence="14" type="ORF">E2L08_08115</name>
</gene>
<dbReference type="InterPro" id="IPR023753">
    <property type="entry name" value="FAD/NAD-binding_dom"/>
</dbReference>
<comment type="caution">
    <text evidence="14">The sequence shown here is derived from an EMBL/GenBank/DDBJ whole genome shotgun (WGS) entry which is preliminary data.</text>
</comment>
<feature type="domain" description="FAD/NAD(P)-binding" evidence="13">
    <location>
        <begin position="285"/>
        <end position="360"/>
    </location>
</feature>
<feature type="binding site" evidence="8">
    <location>
        <position position="304"/>
    </location>
    <ligand>
        <name>NAD(+)</name>
        <dbReference type="ChEBI" id="CHEBI:57540"/>
    </ligand>
</feature>
<accession>A0A4R6AAE0</accession>
<dbReference type="InterPro" id="IPR004099">
    <property type="entry name" value="Pyr_nucl-diS_OxRdtase_dimer"/>
</dbReference>
<evidence type="ECO:0000256" key="4">
    <source>
        <dbReference type="ARBA" id="ARBA00023002"/>
    </source>
</evidence>
<dbReference type="Gene3D" id="3.30.390.30">
    <property type="match status" value="1"/>
</dbReference>
<evidence type="ECO:0000313" key="15">
    <source>
        <dbReference type="Proteomes" id="UP000295701"/>
    </source>
</evidence>
<feature type="binding site" evidence="8">
    <location>
        <begin position="175"/>
        <end position="182"/>
    </location>
    <ligand>
        <name>NAD(+)</name>
        <dbReference type="ChEBI" id="CHEBI:57540"/>
    </ligand>
</feature>
<dbReference type="OrthoDB" id="9776382at2"/>
<dbReference type="EMBL" id="SNAA01000007">
    <property type="protein sequence ID" value="TDL79842.1"/>
    <property type="molecule type" value="Genomic_DNA"/>
</dbReference>
<dbReference type="PANTHER" id="PTHR42737">
    <property type="entry name" value="GLUTATHIONE REDUCTASE"/>
    <property type="match status" value="1"/>
</dbReference>
<dbReference type="SUPFAM" id="SSF55424">
    <property type="entry name" value="FAD/NAD-linked reductases, dimerisation (C-terminal) domain"/>
    <property type="match status" value="1"/>
</dbReference>
<evidence type="ECO:0000259" key="13">
    <source>
        <dbReference type="Pfam" id="PF07992"/>
    </source>
</evidence>
<dbReference type="Pfam" id="PF07992">
    <property type="entry name" value="Pyr_redox_2"/>
    <property type="match status" value="2"/>
</dbReference>
<keyword evidence="2 10" id="KW-0285">Flavoprotein</keyword>
<keyword evidence="4 10" id="KW-0560">Oxidoreductase</keyword>
<dbReference type="Gene3D" id="3.50.50.60">
    <property type="entry name" value="FAD/NAD(P)-binding domain"/>
    <property type="match status" value="2"/>
</dbReference>
<dbReference type="Pfam" id="PF02852">
    <property type="entry name" value="Pyr_redox_dim"/>
    <property type="match status" value="1"/>
</dbReference>
<keyword evidence="8" id="KW-0520">NAD</keyword>
<dbReference type="SUPFAM" id="SSF51905">
    <property type="entry name" value="FAD/NAD(P)-binding domain"/>
    <property type="match status" value="1"/>
</dbReference>
<evidence type="ECO:0000313" key="14">
    <source>
        <dbReference type="EMBL" id="TDL79842.1"/>
    </source>
</evidence>
<dbReference type="PRINTS" id="PR00411">
    <property type="entry name" value="PNDRDTASEI"/>
</dbReference>
<dbReference type="GO" id="GO:0050660">
    <property type="term" value="F:flavin adenine dinucleotide binding"/>
    <property type="evidence" value="ECO:0007669"/>
    <property type="project" value="InterPro"/>
</dbReference>
<dbReference type="GO" id="GO:0005829">
    <property type="term" value="C:cytosol"/>
    <property type="evidence" value="ECO:0007669"/>
    <property type="project" value="TreeGrafter"/>
</dbReference>
<feature type="region of interest" description="Disordered" evidence="11">
    <location>
        <begin position="242"/>
        <end position="261"/>
    </location>
</feature>
<keyword evidence="8" id="KW-0547">Nucleotide-binding</keyword>
<keyword evidence="3 8" id="KW-0274">FAD</keyword>
<feature type="binding site" evidence="8">
    <location>
        <position position="345"/>
    </location>
    <ligand>
        <name>FAD</name>
        <dbReference type="ChEBI" id="CHEBI:57692"/>
    </ligand>
</feature>
<keyword evidence="5" id="KW-1015">Disulfide bond</keyword>
<dbReference type="RefSeq" id="WP_133396567.1">
    <property type="nucleotide sequence ID" value="NZ_SNAA01000007.1"/>
</dbReference>
<keyword evidence="15" id="KW-1185">Reference proteome</keyword>
<proteinExistence type="inferred from homology"/>
<organism evidence="14 15">
    <name type="scientific">Palleronia sediminis</name>
    <dbReference type="NCBI Taxonomy" id="2547833"/>
    <lineage>
        <taxon>Bacteria</taxon>
        <taxon>Pseudomonadati</taxon>
        <taxon>Pseudomonadota</taxon>
        <taxon>Alphaproteobacteria</taxon>
        <taxon>Rhodobacterales</taxon>
        <taxon>Roseobacteraceae</taxon>
        <taxon>Palleronia</taxon>
    </lineage>
</organism>
<evidence type="ECO:0000256" key="3">
    <source>
        <dbReference type="ARBA" id="ARBA00022827"/>
    </source>
</evidence>
<dbReference type="InterPro" id="IPR046952">
    <property type="entry name" value="GSHR/TRXR-like"/>
</dbReference>
<reference evidence="14 15" key="1">
    <citation type="submission" date="2019-03" db="EMBL/GenBank/DDBJ databases">
        <title>Primorskyibacter sp. SS33 isolated from sediments.</title>
        <authorList>
            <person name="Xunke S."/>
        </authorList>
    </citation>
    <scope>NUCLEOTIDE SEQUENCE [LARGE SCALE GENOMIC DNA]</scope>
    <source>
        <strain evidence="14 15">SS33</strain>
    </source>
</reference>
<feature type="domain" description="FAD/NAD(P)-binding" evidence="13">
    <location>
        <begin position="6"/>
        <end position="240"/>
    </location>
</feature>
<evidence type="ECO:0000256" key="11">
    <source>
        <dbReference type="SAM" id="MobiDB-lite"/>
    </source>
</evidence>
<dbReference type="GO" id="GO:0006749">
    <property type="term" value="P:glutathione metabolic process"/>
    <property type="evidence" value="ECO:0007669"/>
    <property type="project" value="TreeGrafter"/>
</dbReference>
<feature type="active site" description="Proton acceptor" evidence="7">
    <location>
        <position position="477"/>
    </location>
</feature>
<dbReference type="InterPro" id="IPR012999">
    <property type="entry name" value="Pyr_OxRdtase_I_AS"/>
</dbReference>
<evidence type="ECO:0000256" key="8">
    <source>
        <dbReference type="PIRSR" id="PIRSR000350-3"/>
    </source>
</evidence>
<dbReference type="InterPro" id="IPR016156">
    <property type="entry name" value="FAD/NAD-linked_Rdtase_dimer_sf"/>
</dbReference>
<feature type="domain" description="Pyridine nucleotide-disulphide oxidoreductase dimerisation" evidence="12">
    <location>
        <begin position="380"/>
        <end position="487"/>
    </location>
</feature>
<name>A0A4R6AAE0_9RHOB</name>
<protein>
    <submittedName>
        <fullName evidence="14">NADPH-glutathione reductase</fullName>
    </submittedName>
</protein>
<evidence type="ECO:0000259" key="12">
    <source>
        <dbReference type="Pfam" id="PF02852"/>
    </source>
</evidence>
<evidence type="ECO:0000256" key="1">
    <source>
        <dbReference type="ARBA" id="ARBA00007532"/>
    </source>
</evidence>